<dbReference type="AlphaFoldDB" id="A0AAE0IXP3"/>
<evidence type="ECO:0000313" key="4">
    <source>
        <dbReference type="Proteomes" id="UP001286456"/>
    </source>
</evidence>
<evidence type="ECO:0000256" key="1">
    <source>
        <dbReference type="SAM" id="Phobius"/>
    </source>
</evidence>
<protein>
    <recommendedName>
        <fullName evidence="5">Secreted protein</fullName>
    </recommendedName>
</protein>
<keyword evidence="2" id="KW-0732">Signal</keyword>
<feature type="signal peptide" evidence="2">
    <location>
        <begin position="1"/>
        <end position="27"/>
    </location>
</feature>
<gene>
    <name evidence="3" type="ORF">B0T19DRAFT_417458</name>
</gene>
<accession>A0AAE0IXP3</accession>
<dbReference type="Proteomes" id="UP001286456">
    <property type="component" value="Unassembled WGS sequence"/>
</dbReference>
<dbReference type="EMBL" id="JAUEPO010000002">
    <property type="protein sequence ID" value="KAK3333218.1"/>
    <property type="molecule type" value="Genomic_DNA"/>
</dbReference>
<evidence type="ECO:0000256" key="2">
    <source>
        <dbReference type="SAM" id="SignalP"/>
    </source>
</evidence>
<feature type="chain" id="PRO_5042157567" description="Secreted protein" evidence="2">
    <location>
        <begin position="28"/>
        <end position="92"/>
    </location>
</feature>
<keyword evidence="1" id="KW-0472">Membrane</keyword>
<reference evidence="3" key="1">
    <citation type="journal article" date="2023" name="Mol. Phylogenet. Evol.">
        <title>Genome-scale phylogeny and comparative genomics of the fungal order Sordariales.</title>
        <authorList>
            <person name="Hensen N."/>
            <person name="Bonometti L."/>
            <person name="Westerberg I."/>
            <person name="Brannstrom I.O."/>
            <person name="Guillou S."/>
            <person name="Cros-Aarteil S."/>
            <person name="Calhoun S."/>
            <person name="Haridas S."/>
            <person name="Kuo A."/>
            <person name="Mondo S."/>
            <person name="Pangilinan J."/>
            <person name="Riley R."/>
            <person name="LaButti K."/>
            <person name="Andreopoulos B."/>
            <person name="Lipzen A."/>
            <person name="Chen C."/>
            <person name="Yan M."/>
            <person name="Daum C."/>
            <person name="Ng V."/>
            <person name="Clum A."/>
            <person name="Steindorff A."/>
            <person name="Ohm R.A."/>
            <person name="Martin F."/>
            <person name="Silar P."/>
            <person name="Natvig D.O."/>
            <person name="Lalanne C."/>
            <person name="Gautier V."/>
            <person name="Ament-Velasquez S.L."/>
            <person name="Kruys A."/>
            <person name="Hutchinson M.I."/>
            <person name="Powell A.J."/>
            <person name="Barry K."/>
            <person name="Miller A.N."/>
            <person name="Grigoriev I.V."/>
            <person name="Debuchy R."/>
            <person name="Gladieux P."/>
            <person name="Hiltunen Thoren M."/>
            <person name="Johannesson H."/>
        </authorList>
    </citation>
    <scope>NUCLEOTIDE SEQUENCE</scope>
    <source>
        <strain evidence="3">SMH4131-1</strain>
    </source>
</reference>
<evidence type="ECO:0000313" key="3">
    <source>
        <dbReference type="EMBL" id="KAK3333218.1"/>
    </source>
</evidence>
<comment type="caution">
    <text evidence="3">The sequence shown here is derived from an EMBL/GenBank/DDBJ whole genome shotgun (WGS) entry which is preliminary data.</text>
</comment>
<keyword evidence="1" id="KW-1133">Transmembrane helix</keyword>
<reference evidence="3" key="2">
    <citation type="submission" date="2023-06" db="EMBL/GenBank/DDBJ databases">
        <authorList>
            <consortium name="Lawrence Berkeley National Laboratory"/>
            <person name="Haridas S."/>
            <person name="Hensen N."/>
            <person name="Bonometti L."/>
            <person name="Westerberg I."/>
            <person name="Brannstrom I.O."/>
            <person name="Guillou S."/>
            <person name="Cros-Aarteil S."/>
            <person name="Calhoun S."/>
            <person name="Kuo A."/>
            <person name="Mondo S."/>
            <person name="Pangilinan J."/>
            <person name="Riley R."/>
            <person name="Labutti K."/>
            <person name="Andreopoulos B."/>
            <person name="Lipzen A."/>
            <person name="Chen C."/>
            <person name="Yanf M."/>
            <person name="Daum C."/>
            <person name="Ng V."/>
            <person name="Clum A."/>
            <person name="Steindorff A."/>
            <person name="Ohm R."/>
            <person name="Martin F."/>
            <person name="Silar P."/>
            <person name="Natvig D."/>
            <person name="Lalanne C."/>
            <person name="Gautier V."/>
            <person name="Ament-Velasquez S.L."/>
            <person name="Kruys A."/>
            <person name="Hutchinson M.I."/>
            <person name="Powell A.J."/>
            <person name="Barry K."/>
            <person name="Miller A.N."/>
            <person name="Grigoriev I.V."/>
            <person name="Debuchy R."/>
            <person name="Gladieux P."/>
            <person name="Thoren M.H."/>
            <person name="Johannesson H."/>
        </authorList>
    </citation>
    <scope>NUCLEOTIDE SEQUENCE</scope>
    <source>
        <strain evidence="3">SMH4131-1</strain>
    </source>
</reference>
<feature type="non-terminal residue" evidence="3">
    <location>
        <position position="92"/>
    </location>
</feature>
<sequence length="92" mass="9849">MVYSRLSCYSLLLLLMLGFLWTALCAAREGAWSLGSGDSSLLLTGCACSPGSPVRQFPLTFVLSRKVAAMRGGVASSFFSWGLVGFGFRDDL</sequence>
<evidence type="ECO:0008006" key="5">
    <source>
        <dbReference type="Google" id="ProtNLM"/>
    </source>
</evidence>
<name>A0AAE0IXP3_9PEZI</name>
<proteinExistence type="predicted"/>
<keyword evidence="1" id="KW-0812">Transmembrane</keyword>
<organism evidence="3 4">
    <name type="scientific">Cercophora scortea</name>
    <dbReference type="NCBI Taxonomy" id="314031"/>
    <lineage>
        <taxon>Eukaryota</taxon>
        <taxon>Fungi</taxon>
        <taxon>Dikarya</taxon>
        <taxon>Ascomycota</taxon>
        <taxon>Pezizomycotina</taxon>
        <taxon>Sordariomycetes</taxon>
        <taxon>Sordariomycetidae</taxon>
        <taxon>Sordariales</taxon>
        <taxon>Lasiosphaeriaceae</taxon>
        <taxon>Cercophora</taxon>
    </lineage>
</organism>
<keyword evidence="4" id="KW-1185">Reference proteome</keyword>
<feature type="transmembrane region" description="Helical" evidence="1">
    <location>
        <begin position="68"/>
        <end position="88"/>
    </location>
</feature>